<dbReference type="OrthoDB" id="244056at2"/>
<proteinExistence type="predicted"/>
<dbReference type="RefSeq" id="WP_090842847.1">
    <property type="nucleotide sequence ID" value="NZ_FNIL01000005.1"/>
</dbReference>
<protein>
    <recommendedName>
        <fullName evidence="3">Peptidase family U32</fullName>
    </recommendedName>
</protein>
<dbReference type="Proteomes" id="UP000198778">
    <property type="component" value="Unassembled WGS sequence"/>
</dbReference>
<evidence type="ECO:0000313" key="1">
    <source>
        <dbReference type="EMBL" id="SDN98969.1"/>
    </source>
</evidence>
<evidence type="ECO:0000313" key="2">
    <source>
        <dbReference type="Proteomes" id="UP000198778"/>
    </source>
</evidence>
<dbReference type="AlphaFoldDB" id="A0A1H0FWW2"/>
<dbReference type="EMBL" id="FNIL01000005">
    <property type="protein sequence ID" value="SDN98969.1"/>
    <property type="molecule type" value="Genomic_DNA"/>
</dbReference>
<accession>A0A1H0FWW2</accession>
<evidence type="ECO:0008006" key="3">
    <source>
        <dbReference type="Google" id="ProtNLM"/>
    </source>
</evidence>
<name>A0A1H0FWW2_9BACI</name>
<keyword evidence="2" id="KW-1185">Reference proteome</keyword>
<sequence>MLRAREFLHKMEFPVQDGYDLISSTQTFDDGGQYRIEIPSVEGAATMEAVITEAKKLGVKVNRVSQGSGIMLLSDKEIADMVEMGRQESIEVCLFIGPRMNFDIGGSAYSDSGNLLGWRHSGMDQLAYALEDVFRAVDLGIRSLLIADEGLLWLIDQAKMNGDLPKELVLKVSALMSPPNPVTGKIMQELGGTTLNIPGDLTLPKIAAFREALFAPLDLYIESPDNLGGFLRYYELPEIVRIAAPVYLKFGLRNAANIYPSGVHLEAVSVSQAKEKVHRAAVGIETLKRYAETVQSTSITYAL</sequence>
<reference evidence="2" key="1">
    <citation type="submission" date="2016-10" db="EMBL/GenBank/DDBJ databases">
        <authorList>
            <person name="Varghese N."/>
            <person name="Submissions S."/>
        </authorList>
    </citation>
    <scope>NUCLEOTIDE SEQUENCE [LARGE SCALE GENOMIC DNA]</scope>
    <source>
        <strain evidence="2">CGMCC 1.10369</strain>
    </source>
</reference>
<organism evidence="1 2">
    <name type="scientific">Alkalicoccus daliensis</name>
    <dbReference type="NCBI Taxonomy" id="745820"/>
    <lineage>
        <taxon>Bacteria</taxon>
        <taxon>Bacillati</taxon>
        <taxon>Bacillota</taxon>
        <taxon>Bacilli</taxon>
        <taxon>Bacillales</taxon>
        <taxon>Bacillaceae</taxon>
        <taxon>Alkalicoccus</taxon>
    </lineage>
</organism>
<gene>
    <name evidence="1" type="ORF">SAMN04488053_105124</name>
</gene>
<dbReference type="STRING" id="745820.SAMN04488053_105124"/>